<keyword evidence="5 12" id="KW-0808">Transferase</keyword>
<keyword evidence="7 12" id="KW-0418">Kinase</keyword>
<dbReference type="Proteomes" id="UP000266178">
    <property type="component" value="Unassembled WGS sequence"/>
</dbReference>
<dbReference type="Gene3D" id="6.10.340.10">
    <property type="match status" value="1"/>
</dbReference>
<keyword evidence="13" id="KW-1185">Reference proteome</keyword>
<keyword evidence="6" id="KW-0812">Transmembrane</keyword>
<name>A0A399F9H0_9DEIN</name>
<evidence type="ECO:0000256" key="8">
    <source>
        <dbReference type="ARBA" id="ARBA00022989"/>
    </source>
</evidence>
<dbReference type="SMART" id="SM00387">
    <property type="entry name" value="HATPase_c"/>
    <property type="match status" value="1"/>
</dbReference>
<evidence type="ECO:0000256" key="10">
    <source>
        <dbReference type="ARBA" id="ARBA00023136"/>
    </source>
</evidence>
<dbReference type="Pfam" id="PF02518">
    <property type="entry name" value="HATPase_c"/>
    <property type="match status" value="1"/>
</dbReference>
<evidence type="ECO:0000256" key="3">
    <source>
        <dbReference type="ARBA" id="ARBA00012438"/>
    </source>
</evidence>
<comment type="catalytic activity">
    <reaction evidence="1">
        <text>ATP + protein L-histidine = ADP + protein N-phospho-L-histidine.</text>
        <dbReference type="EC" id="2.7.13.3"/>
    </reaction>
</comment>
<dbReference type="GO" id="GO:0000155">
    <property type="term" value="F:phosphorelay sensor kinase activity"/>
    <property type="evidence" value="ECO:0007669"/>
    <property type="project" value="InterPro"/>
</dbReference>
<dbReference type="PANTHER" id="PTHR45436:SF5">
    <property type="entry name" value="SENSOR HISTIDINE KINASE TRCS"/>
    <property type="match status" value="1"/>
</dbReference>
<evidence type="ECO:0000256" key="9">
    <source>
        <dbReference type="ARBA" id="ARBA00023012"/>
    </source>
</evidence>
<dbReference type="PANTHER" id="PTHR45436">
    <property type="entry name" value="SENSOR HISTIDINE KINASE YKOH"/>
    <property type="match status" value="1"/>
</dbReference>
<protein>
    <recommendedName>
        <fullName evidence="3">histidine kinase</fullName>
        <ecNumber evidence="3">2.7.13.3</ecNumber>
    </recommendedName>
</protein>
<dbReference type="AlphaFoldDB" id="A0A399F9H0"/>
<feature type="domain" description="Histidine kinase" evidence="11">
    <location>
        <begin position="264"/>
        <end position="473"/>
    </location>
</feature>
<evidence type="ECO:0000256" key="2">
    <source>
        <dbReference type="ARBA" id="ARBA00004370"/>
    </source>
</evidence>
<dbReference type="Gene3D" id="3.30.565.10">
    <property type="entry name" value="Histidine kinase-like ATPase, C-terminal domain"/>
    <property type="match status" value="1"/>
</dbReference>
<evidence type="ECO:0000313" key="13">
    <source>
        <dbReference type="Proteomes" id="UP000266178"/>
    </source>
</evidence>
<dbReference type="PROSITE" id="PS50109">
    <property type="entry name" value="HIS_KIN"/>
    <property type="match status" value="1"/>
</dbReference>
<keyword evidence="9" id="KW-0902">Two-component regulatory system</keyword>
<keyword evidence="4" id="KW-0597">Phosphoprotein</keyword>
<dbReference type="InterPro" id="IPR003660">
    <property type="entry name" value="HAMP_dom"/>
</dbReference>
<dbReference type="RefSeq" id="WP_119357245.1">
    <property type="nucleotide sequence ID" value="NZ_BJXM01000008.1"/>
</dbReference>
<dbReference type="CDD" id="cd00082">
    <property type="entry name" value="HisKA"/>
    <property type="match status" value="1"/>
</dbReference>
<comment type="caution">
    <text evidence="12">The sequence shown here is derived from an EMBL/GenBank/DDBJ whole genome shotgun (WGS) entry which is preliminary data.</text>
</comment>
<dbReference type="SUPFAM" id="SSF55874">
    <property type="entry name" value="ATPase domain of HSP90 chaperone/DNA topoisomerase II/histidine kinase"/>
    <property type="match status" value="1"/>
</dbReference>
<evidence type="ECO:0000313" key="12">
    <source>
        <dbReference type="EMBL" id="RIH92326.1"/>
    </source>
</evidence>
<dbReference type="GO" id="GO:0005886">
    <property type="term" value="C:plasma membrane"/>
    <property type="evidence" value="ECO:0007669"/>
    <property type="project" value="TreeGrafter"/>
</dbReference>
<dbReference type="FunFam" id="3.30.565.10:FF:000006">
    <property type="entry name" value="Sensor histidine kinase WalK"/>
    <property type="match status" value="1"/>
</dbReference>
<evidence type="ECO:0000256" key="4">
    <source>
        <dbReference type="ARBA" id="ARBA00022553"/>
    </source>
</evidence>
<dbReference type="InterPro" id="IPR003594">
    <property type="entry name" value="HATPase_dom"/>
</dbReference>
<evidence type="ECO:0000256" key="5">
    <source>
        <dbReference type="ARBA" id="ARBA00022679"/>
    </source>
</evidence>
<dbReference type="InterPro" id="IPR036890">
    <property type="entry name" value="HATPase_C_sf"/>
</dbReference>
<gene>
    <name evidence="12" type="primary">arlS</name>
    <name evidence="12" type="ORF">Mgrana_01757</name>
</gene>
<dbReference type="PRINTS" id="PR00344">
    <property type="entry name" value="BCTRLSENSOR"/>
</dbReference>
<dbReference type="Gene3D" id="1.10.287.130">
    <property type="match status" value="1"/>
</dbReference>
<dbReference type="SUPFAM" id="SSF47384">
    <property type="entry name" value="Homodimeric domain of signal transducing histidine kinase"/>
    <property type="match status" value="1"/>
</dbReference>
<sequence>MTLRTRITLLTLALLAFSLLLIGASVYGTLRGTLYNNLRNELQDASQTAVTLIKNKGSLADLPNNVYGTALLIPPTIPAPTPDDILGGAAFLIPPSASLGSSGLGENALLGISPQALNEILTAGGVYTSTQLVQPSGAVVPLRVRGQRVVTEVAGFPLGASQVILLVGKSTEPIETLLHDFAQIYTATALLVLIFGGFLAYRLVRSTLEPLEWVAKKAEEIGDKFEELPQLEGNNEVASLVRSLNRMLHRLESAWQTQTRFLLDASHELRTPVTAILGHVGYLMRRTQLTPQQRESLEVVAREGERMRKLVGDLLELSQTGGWRVELGSVHIPTVLYEIQEEYGRSFEGRIEVEAPDNLWAVGDPERLHQVIANLVSNAIKANSTQIRLVARDLSERLVIRVEDNGEGIPPEHLPHLFERFYRVDKARDRERGGSGLGLAIVRSIVEAHGGSVWVESEPGKGSVFSVSLKRAEAPQPELAG</sequence>
<evidence type="ECO:0000256" key="7">
    <source>
        <dbReference type="ARBA" id="ARBA00022777"/>
    </source>
</evidence>
<evidence type="ECO:0000256" key="6">
    <source>
        <dbReference type="ARBA" id="ARBA00022692"/>
    </source>
</evidence>
<dbReference type="SMART" id="SM00388">
    <property type="entry name" value="HisKA"/>
    <property type="match status" value="1"/>
</dbReference>
<reference evidence="12 13" key="1">
    <citation type="submission" date="2018-08" db="EMBL/GenBank/DDBJ databases">
        <title>Meiothermus granaticius genome AF-68 sequencing project.</title>
        <authorList>
            <person name="Da Costa M.S."/>
            <person name="Albuquerque L."/>
            <person name="Raposo P."/>
            <person name="Froufe H.J.C."/>
            <person name="Barroso C.S."/>
            <person name="Egas C."/>
        </authorList>
    </citation>
    <scope>NUCLEOTIDE SEQUENCE [LARGE SCALE GENOMIC DNA]</scope>
    <source>
        <strain evidence="12 13">AF-68</strain>
    </source>
</reference>
<dbReference type="Pfam" id="PF00672">
    <property type="entry name" value="HAMP"/>
    <property type="match status" value="1"/>
</dbReference>
<dbReference type="InterPro" id="IPR005467">
    <property type="entry name" value="His_kinase_dom"/>
</dbReference>
<dbReference type="EC" id="2.7.13.3" evidence="3"/>
<keyword evidence="10" id="KW-0472">Membrane</keyword>
<accession>A0A399F9H0</accession>
<dbReference type="OrthoDB" id="9796330at2"/>
<evidence type="ECO:0000259" key="11">
    <source>
        <dbReference type="PROSITE" id="PS50109"/>
    </source>
</evidence>
<evidence type="ECO:0000256" key="1">
    <source>
        <dbReference type="ARBA" id="ARBA00000085"/>
    </source>
</evidence>
<proteinExistence type="predicted"/>
<dbReference type="InterPro" id="IPR003661">
    <property type="entry name" value="HisK_dim/P_dom"/>
</dbReference>
<dbReference type="EMBL" id="QWLB01000021">
    <property type="protein sequence ID" value="RIH92326.1"/>
    <property type="molecule type" value="Genomic_DNA"/>
</dbReference>
<dbReference type="InterPro" id="IPR004358">
    <property type="entry name" value="Sig_transdc_His_kin-like_C"/>
</dbReference>
<dbReference type="Pfam" id="PF00512">
    <property type="entry name" value="HisKA"/>
    <property type="match status" value="1"/>
</dbReference>
<organism evidence="12 13">
    <name type="scientific">Meiothermus granaticius NBRC 107808</name>
    <dbReference type="NCBI Taxonomy" id="1227551"/>
    <lineage>
        <taxon>Bacteria</taxon>
        <taxon>Thermotogati</taxon>
        <taxon>Deinococcota</taxon>
        <taxon>Deinococci</taxon>
        <taxon>Thermales</taxon>
        <taxon>Thermaceae</taxon>
        <taxon>Meiothermus</taxon>
    </lineage>
</organism>
<dbReference type="InterPro" id="IPR036097">
    <property type="entry name" value="HisK_dim/P_sf"/>
</dbReference>
<dbReference type="InterPro" id="IPR050428">
    <property type="entry name" value="TCS_sensor_his_kinase"/>
</dbReference>
<keyword evidence="8" id="KW-1133">Transmembrane helix</keyword>
<dbReference type="CDD" id="cd00075">
    <property type="entry name" value="HATPase"/>
    <property type="match status" value="1"/>
</dbReference>
<comment type="subcellular location">
    <subcellularLocation>
        <location evidence="2">Membrane</location>
    </subcellularLocation>
</comment>